<evidence type="ECO:0000256" key="4">
    <source>
        <dbReference type="ARBA" id="ARBA00022807"/>
    </source>
</evidence>
<dbReference type="FunCoup" id="G0M9K3">
    <property type="interactions" value="4"/>
</dbReference>
<feature type="active site" evidence="5 6">
    <location>
        <position position="282"/>
    </location>
</feature>
<feature type="active site" evidence="5 6">
    <location>
        <position position="103"/>
    </location>
</feature>
<dbReference type="HOGENOM" id="CLU_003001_2_0_1"/>
<protein>
    <recommendedName>
        <fullName evidence="7">Calpain catalytic domain-containing protein</fullName>
    </recommendedName>
</protein>
<dbReference type="GO" id="GO:0006508">
    <property type="term" value="P:proteolysis"/>
    <property type="evidence" value="ECO:0007669"/>
    <property type="project" value="UniProtKB-KW"/>
</dbReference>
<evidence type="ECO:0000259" key="7">
    <source>
        <dbReference type="PROSITE" id="PS50203"/>
    </source>
</evidence>
<dbReference type="PROSITE" id="PS50203">
    <property type="entry name" value="CALPAIN_CAT"/>
    <property type="match status" value="1"/>
</dbReference>
<dbReference type="GO" id="GO:0005737">
    <property type="term" value="C:cytoplasm"/>
    <property type="evidence" value="ECO:0007669"/>
    <property type="project" value="TreeGrafter"/>
</dbReference>
<dbReference type="InParanoid" id="G0M9K3"/>
<feature type="active site" evidence="5 6">
    <location>
        <position position="262"/>
    </location>
</feature>
<evidence type="ECO:0000256" key="2">
    <source>
        <dbReference type="ARBA" id="ARBA00022670"/>
    </source>
</evidence>
<evidence type="ECO:0000256" key="3">
    <source>
        <dbReference type="ARBA" id="ARBA00022801"/>
    </source>
</evidence>
<evidence type="ECO:0000313" key="8">
    <source>
        <dbReference type="EMBL" id="EGT30712.1"/>
    </source>
</evidence>
<dbReference type="SMART" id="SM00230">
    <property type="entry name" value="CysPc"/>
    <property type="match status" value="1"/>
</dbReference>
<keyword evidence="2 6" id="KW-0645">Protease</keyword>
<dbReference type="Gene3D" id="3.90.70.10">
    <property type="entry name" value="Cysteine proteinases"/>
    <property type="match status" value="1"/>
</dbReference>
<dbReference type="InterPro" id="IPR000169">
    <property type="entry name" value="Pept_cys_AS"/>
</dbReference>
<name>G0M9K3_CAEBE</name>
<dbReference type="InterPro" id="IPR038765">
    <property type="entry name" value="Papain-like_cys_pep_sf"/>
</dbReference>
<proteinExistence type="inferred from homology"/>
<dbReference type="AlphaFoldDB" id="G0M9K3"/>
<dbReference type="OrthoDB" id="5781632at2759"/>
<evidence type="ECO:0000256" key="6">
    <source>
        <dbReference type="PROSITE-ProRule" id="PRU00239"/>
    </source>
</evidence>
<evidence type="ECO:0000313" key="9">
    <source>
        <dbReference type="Proteomes" id="UP000008068"/>
    </source>
</evidence>
<reference evidence="9" key="1">
    <citation type="submission" date="2011-07" db="EMBL/GenBank/DDBJ databases">
        <authorList>
            <consortium name="Caenorhabditis brenneri Sequencing and Analysis Consortium"/>
            <person name="Wilson R.K."/>
        </authorList>
    </citation>
    <scope>NUCLEOTIDE SEQUENCE [LARGE SCALE GENOMIC DNA]</scope>
    <source>
        <strain evidence="9">PB2801</strain>
    </source>
</reference>
<accession>G0M9K3</accession>
<dbReference type="InterPro" id="IPR022684">
    <property type="entry name" value="Calpain_cysteine_protease"/>
</dbReference>
<dbReference type="SUPFAM" id="SSF54001">
    <property type="entry name" value="Cysteine proteinases"/>
    <property type="match status" value="1"/>
</dbReference>
<organism evidence="9">
    <name type="scientific">Caenorhabditis brenneri</name>
    <name type="common">Nematode worm</name>
    <dbReference type="NCBI Taxonomy" id="135651"/>
    <lineage>
        <taxon>Eukaryota</taxon>
        <taxon>Metazoa</taxon>
        <taxon>Ecdysozoa</taxon>
        <taxon>Nematoda</taxon>
        <taxon>Chromadorea</taxon>
        <taxon>Rhabditida</taxon>
        <taxon>Rhabditina</taxon>
        <taxon>Rhabditomorpha</taxon>
        <taxon>Rhabditoidea</taxon>
        <taxon>Rhabditidae</taxon>
        <taxon>Peloderinae</taxon>
        <taxon>Caenorhabditis</taxon>
    </lineage>
</organism>
<dbReference type="GO" id="GO:0004198">
    <property type="term" value="F:calcium-dependent cysteine-type endopeptidase activity"/>
    <property type="evidence" value="ECO:0007669"/>
    <property type="project" value="InterPro"/>
</dbReference>
<dbReference type="PANTHER" id="PTHR10183">
    <property type="entry name" value="CALPAIN"/>
    <property type="match status" value="1"/>
</dbReference>
<dbReference type="eggNOG" id="KOG0045">
    <property type="taxonomic scope" value="Eukaryota"/>
</dbReference>
<keyword evidence="9" id="KW-1185">Reference proteome</keyword>
<dbReference type="InterPro" id="IPR001300">
    <property type="entry name" value="Peptidase_C2_calpain_cat"/>
</dbReference>
<evidence type="ECO:0000256" key="1">
    <source>
        <dbReference type="ARBA" id="ARBA00007623"/>
    </source>
</evidence>
<comment type="similarity">
    <text evidence="1">Belongs to the peptidase C2 family.</text>
</comment>
<dbReference type="PANTHER" id="PTHR10183:SF382">
    <property type="entry name" value="CALPAIN-15"/>
    <property type="match status" value="1"/>
</dbReference>
<sequence length="596" mass="69002">MSFSVEYVPSKDEIFQKSDQECWEQAEIFRAIGGVFFDPDFPPNALSLGNMMFEDDTKDSVNNVWLQPHHLSTSDLRLAQRDRWHIWEDPWPFHVCQGKAGNCWLLAALMAISRRKDLLEQIIPRREYTLECGIVQVRLFVDGKWKVIKTDFHLPQQNGIEYCAKLPQKQTWVAFIEKAYAKALGSYGGLHGGHSNDAFKCLTGNSSRKIDIQKSTEPVVLWNELFSYHTSGFFLAASTRHVEDTDKEELELYKNNNLVKNHAYSILNFQILDGHYLIQLGNPHATGLRWSGKWSLVPNYDLATSQTFSLHDEALSQQKLFWMEMKDFVRFFANIYICEYRSDWKESQFNQKIRRNSKTDEVTQLVRLEVEKWCELEIEATQRNEKETNKLFLNIHQSDSKNQCGKLQISSKINGSCMKTYLNPGTYLIVVTSFEDLEDLNFDWTIRHSEPISISFMSSSLSVERVSLMQGIVKDAECKDDDDVKVYTWRDKDTVLMIVDNYRRDHYVRVSASIKSTNIKDLKKYNAFDGPVLVPPMSRCLAGQTNCTKDEKTEWKCEVDSECAVEWSWLSTWTSIVQGGVNNIDARDVTPLTEFM</sequence>
<dbReference type="Pfam" id="PF00648">
    <property type="entry name" value="Peptidase_C2"/>
    <property type="match status" value="1"/>
</dbReference>
<keyword evidence="3 6" id="KW-0378">Hydrolase</keyword>
<feature type="domain" description="Calpain catalytic" evidence="7">
    <location>
        <begin position="35"/>
        <end position="341"/>
    </location>
</feature>
<keyword evidence="4 6" id="KW-0788">Thiol protease</keyword>
<dbReference type="STRING" id="135651.G0M9K3"/>
<dbReference type="Proteomes" id="UP000008068">
    <property type="component" value="Unassembled WGS sequence"/>
</dbReference>
<dbReference type="EMBL" id="GL379787">
    <property type="protein sequence ID" value="EGT30712.1"/>
    <property type="molecule type" value="Genomic_DNA"/>
</dbReference>
<dbReference type="OMA" id="HERCEVI"/>
<dbReference type="PRINTS" id="PR00704">
    <property type="entry name" value="CALPAIN"/>
</dbReference>
<gene>
    <name evidence="8" type="ORF">CAEBREN_12083</name>
</gene>
<dbReference type="PROSITE" id="PS00139">
    <property type="entry name" value="THIOL_PROTEASE_CYS"/>
    <property type="match status" value="1"/>
</dbReference>
<evidence type="ECO:0000256" key="5">
    <source>
        <dbReference type="PIRSR" id="PIRSR622684-1"/>
    </source>
</evidence>